<dbReference type="Proteomes" id="UP000746918">
    <property type="component" value="Unassembled WGS sequence"/>
</dbReference>
<organism evidence="1 2">
    <name type="scientific">Bartonella raoultii</name>
    <dbReference type="NCBI Taxonomy" id="1457020"/>
    <lineage>
        <taxon>Bacteria</taxon>
        <taxon>Pseudomonadati</taxon>
        <taxon>Pseudomonadota</taxon>
        <taxon>Alphaproteobacteria</taxon>
        <taxon>Hyphomicrobiales</taxon>
        <taxon>Bartonellaceae</taxon>
        <taxon>Bartonella</taxon>
    </lineage>
</organism>
<proteinExistence type="predicted"/>
<keyword evidence="2" id="KW-1185">Reference proteome</keyword>
<accession>A0ABS7I8R0</accession>
<protein>
    <recommendedName>
        <fullName evidence="3">Phage related protein</fullName>
    </recommendedName>
</protein>
<comment type="caution">
    <text evidence="1">The sequence shown here is derived from an EMBL/GenBank/DDBJ whole genome shotgun (WGS) entry which is preliminary data.</text>
</comment>
<evidence type="ECO:0000313" key="2">
    <source>
        <dbReference type="Proteomes" id="UP000746918"/>
    </source>
</evidence>
<gene>
    <name evidence="1" type="ORF">K3248_04315</name>
</gene>
<reference evidence="1 2" key="1">
    <citation type="submission" date="2021-08" db="EMBL/GenBank/DDBJ databases">
        <title>Bartonella raoulti 094 sp. nov.</title>
        <authorList>
            <person name="Zgheib R."/>
            <person name="Hammoud A."/>
        </authorList>
    </citation>
    <scope>NUCLEOTIDE SEQUENCE [LARGE SCALE GENOMIC DNA]</scope>
    <source>
        <strain evidence="1 2">094</strain>
    </source>
</reference>
<evidence type="ECO:0008006" key="3">
    <source>
        <dbReference type="Google" id="ProtNLM"/>
    </source>
</evidence>
<name>A0ABS7I8R0_9HYPH</name>
<evidence type="ECO:0000313" key="1">
    <source>
        <dbReference type="EMBL" id="MBX4335812.1"/>
    </source>
</evidence>
<sequence length="75" mass="8759">MISWINKNFMIMGGAFAAFFIILRKAFTLGKKAEQQKQTEKALKAAKMRFEVENEINLTSDTDVRNKLSEWMRDQ</sequence>
<dbReference type="RefSeq" id="WP_220717176.1">
    <property type="nucleotide sequence ID" value="NZ_JAIFRO010000004.1"/>
</dbReference>
<dbReference type="EMBL" id="JAIFRO010000004">
    <property type="protein sequence ID" value="MBX4335812.1"/>
    <property type="molecule type" value="Genomic_DNA"/>
</dbReference>